<feature type="binding site" evidence="7">
    <location>
        <begin position="25"/>
        <end position="27"/>
    </location>
    <ligand>
        <name>4-CDP-2-C-methyl-D-erythritol 2-phosphate</name>
        <dbReference type="ChEBI" id="CHEBI:57919"/>
    </ligand>
</feature>
<keyword evidence="6 7" id="KW-0456">Lyase</keyword>
<dbReference type="UniPathway" id="UPA00056">
    <property type="reaction ID" value="UER00095"/>
</dbReference>
<dbReference type="Proteomes" id="UP000306196">
    <property type="component" value="Unassembled WGS sequence"/>
</dbReference>
<feature type="binding site" evidence="7">
    <location>
        <position position="27"/>
    </location>
    <ligand>
        <name>a divalent metal cation</name>
        <dbReference type="ChEBI" id="CHEBI:60240"/>
    </ligand>
</feature>
<comment type="subunit">
    <text evidence="7">Homotrimer.</text>
</comment>
<comment type="caution">
    <text evidence="10">The sequence shown here is derived from an EMBL/GenBank/DDBJ whole genome shotgun (WGS) entry which is preliminary data.</text>
</comment>
<dbReference type="InterPro" id="IPR003526">
    <property type="entry name" value="MECDP_synthase"/>
</dbReference>
<dbReference type="GO" id="GO:0046872">
    <property type="term" value="F:metal ion binding"/>
    <property type="evidence" value="ECO:0007669"/>
    <property type="project" value="UniProtKB-KW"/>
</dbReference>
<comment type="caution">
    <text evidence="7">Lacks conserved residue(s) required for the propagation of feature annotation.</text>
</comment>
<dbReference type="SUPFAM" id="SSF69765">
    <property type="entry name" value="IpsF-like"/>
    <property type="match status" value="1"/>
</dbReference>
<feature type="site" description="Transition state stabilizer" evidence="7">
    <location>
        <position position="150"/>
    </location>
</feature>
<feature type="site" description="Transition state stabilizer" evidence="7">
    <location>
        <position position="51"/>
    </location>
</feature>
<sequence>MLKALLSSTPSSTRPACPRVGIGYDVHCYAEGRPFILGGVHIPHHQGLQGHSDADVLCHAIADALLGALGEPDIGFWFPPSDASIEGISSLKILEKAAAIAAEKGVTIENIDSTVIAEAPKIMPHTAAMKLCIGNALGITTDRVGIKATTNERMGFVGREEGVAAMAVASVTFPGVSNSVD</sequence>
<evidence type="ECO:0000313" key="10">
    <source>
        <dbReference type="EMBL" id="TLD70043.1"/>
    </source>
</evidence>
<evidence type="ECO:0000256" key="1">
    <source>
        <dbReference type="ARBA" id="ARBA00000200"/>
    </source>
</evidence>
<name>A0A5R8KCM3_9BACT</name>
<dbReference type="NCBIfam" id="TIGR00151">
    <property type="entry name" value="ispF"/>
    <property type="match status" value="1"/>
</dbReference>
<evidence type="ECO:0000256" key="8">
    <source>
        <dbReference type="RuleBase" id="RU004395"/>
    </source>
</evidence>
<feature type="binding site" evidence="7">
    <location>
        <begin position="73"/>
        <end position="75"/>
    </location>
    <ligand>
        <name>4-CDP-2-C-methyl-D-erythritol 2-phosphate</name>
        <dbReference type="ChEBI" id="CHEBI:57919"/>
    </ligand>
</feature>
<comment type="cofactor">
    <cofactor evidence="7">
        <name>a divalent metal cation</name>
        <dbReference type="ChEBI" id="CHEBI:60240"/>
    </cofactor>
    <text evidence="7">Binds 1 divalent metal cation per subunit.</text>
</comment>
<comment type="catalytic activity">
    <reaction evidence="1 7 8">
        <text>4-CDP-2-C-methyl-D-erythritol 2-phosphate = 2-C-methyl-D-erythritol 2,4-cyclic diphosphate + CMP</text>
        <dbReference type="Rhea" id="RHEA:23864"/>
        <dbReference type="ChEBI" id="CHEBI:57919"/>
        <dbReference type="ChEBI" id="CHEBI:58483"/>
        <dbReference type="ChEBI" id="CHEBI:60377"/>
        <dbReference type="EC" id="4.6.1.12"/>
    </reaction>
</comment>
<dbReference type="PANTHER" id="PTHR43181:SF1">
    <property type="entry name" value="2-C-METHYL-D-ERYTHRITOL 2,4-CYCLODIPHOSPHATE SYNTHASE, CHLOROPLASTIC"/>
    <property type="match status" value="1"/>
</dbReference>
<dbReference type="PROSITE" id="PS01350">
    <property type="entry name" value="ISPF"/>
    <property type="match status" value="1"/>
</dbReference>
<keyword evidence="5 7" id="KW-0414">Isoprene biosynthesis</keyword>
<evidence type="ECO:0000256" key="7">
    <source>
        <dbReference type="HAMAP-Rule" id="MF_00107"/>
    </source>
</evidence>
<evidence type="ECO:0000313" key="11">
    <source>
        <dbReference type="Proteomes" id="UP000306196"/>
    </source>
</evidence>
<evidence type="ECO:0000256" key="3">
    <source>
        <dbReference type="ARBA" id="ARBA00012579"/>
    </source>
</evidence>
<feature type="binding site" evidence="7">
    <location>
        <begin position="149"/>
        <end position="152"/>
    </location>
    <ligand>
        <name>4-CDP-2-C-methyl-D-erythritol 2-phosphate</name>
        <dbReference type="ChEBI" id="CHEBI:57919"/>
    </ligand>
</feature>
<dbReference type="RefSeq" id="WP_138087100.1">
    <property type="nucleotide sequence ID" value="NZ_VAUV01000010.1"/>
</dbReference>
<comment type="similarity">
    <text evidence="7 8">Belongs to the IspF family.</text>
</comment>
<organism evidence="10 11">
    <name type="scientific">Phragmitibacter flavus</name>
    <dbReference type="NCBI Taxonomy" id="2576071"/>
    <lineage>
        <taxon>Bacteria</taxon>
        <taxon>Pseudomonadati</taxon>
        <taxon>Verrucomicrobiota</taxon>
        <taxon>Verrucomicrobiia</taxon>
        <taxon>Verrucomicrobiales</taxon>
        <taxon>Verrucomicrobiaceae</taxon>
        <taxon>Phragmitibacter</taxon>
    </lineage>
</organism>
<keyword evidence="4 7" id="KW-0479">Metal-binding</keyword>
<dbReference type="Pfam" id="PF02542">
    <property type="entry name" value="YgbB"/>
    <property type="match status" value="1"/>
</dbReference>
<evidence type="ECO:0000256" key="2">
    <source>
        <dbReference type="ARBA" id="ARBA00004709"/>
    </source>
</evidence>
<evidence type="ECO:0000256" key="5">
    <source>
        <dbReference type="ARBA" id="ARBA00023229"/>
    </source>
</evidence>
<accession>A0A5R8KCM3</accession>
<dbReference type="InterPro" id="IPR020555">
    <property type="entry name" value="MECDP_synthase_CS"/>
</dbReference>
<feature type="binding site" evidence="7">
    <location>
        <position position="25"/>
    </location>
    <ligand>
        <name>a divalent metal cation</name>
        <dbReference type="ChEBI" id="CHEBI:60240"/>
    </ligand>
</feature>
<gene>
    <name evidence="7" type="primary">ispF</name>
    <name evidence="10" type="ORF">FEM03_15045</name>
</gene>
<dbReference type="Gene3D" id="3.30.1330.50">
    <property type="entry name" value="2-C-methyl-D-erythritol 2,4-cyclodiphosphate synthase"/>
    <property type="match status" value="1"/>
</dbReference>
<dbReference type="GO" id="GO:0008685">
    <property type="term" value="F:2-C-methyl-D-erythritol 2,4-cyclodiphosphate synthase activity"/>
    <property type="evidence" value="ECO:0007669"/>
    <property type="project" value="UniProtKB-UniRule"/>
</dbReference>
<dbReference type="AlphaFoldDB" id="A0A5R8KCM3"/>
<dbReference type="GO" id="GO:0016114">
    <property type="term" value="P:terpenoid biosynthetic process"/>
    <property type="evidence" value="ECO:0007669"/>
    <property type="project" value="InterPro"/>
</dbReference>
<reference evidence="10 11" key="1">
    <citation type="submission" date="2019-05" db="EMBL/GenBank/DDBJ databases">
        <title>Verrucobacter flavum gen. nov., sp. nov. a new member of the family Verrucomicrobiaceae.</title>
        <authorList>
            <person name="Szuroczki S."/>
            <person name="Abbaszade G."/>
            <person name="Szabo A."/>
            <person name="Felfoldi T."/>
            <person name="Schumann P."/>
            <person name="Boka K."/>
            <person name="Keki Z."/>
            <person name="Toumi M."/>
            <person name="Toth E."/>
        </authorList>
    </citation>
    <scope>NUCLEOTIDE SEQUENCE [LARGE SCALE GENOMIC DNA]</scope>
    <source>
        <strain evidence="10 11">MG-N-17</strain>
    </source>
</reference>
<dbReference type="InterPro" id="IPR036571">
    <property type="entry name" value="MECDP_synthase_sf"/>
</dbReference>
<keyword evidence="11" id="KW-1185">Reference proteome</keyword>
<evidence type="ECO:0000256" key="4">
    <source>
        <dbReference type="ARBA" id="ARBA00022723"/>
    </source>
</evidence>
<dbReference type="PANTHER" id="PTHR43181">
    <property type="entry name" value="2-C-METHYL-D-ERYTHRITOL 2,4-CYCLODIPHOSPHATE SYNTHASE, CHLOROPLASTIC"/>
    <property type="match status" value="1"/>
</dbReference>
<comment type="pathway">
    <text evidence="2 7">Isoprenoid biosynthesis; isopentenyl diphosphate biosynthesis via DXP pathway; isopentenyl diphosphate from 1-deoxy-D-xylulose 5-phosphate: step 4/6.</text>
</comment>
<feature type="binding site" evidence="7">
    <location>
        <position position="156"/>
    </location>
    <ligand>
        <name>4-CDP-2-C-methyl-D-erythritol 2-phosphate</name>
        <dbReference type="ChEBI" id="CHEBI:57919"/>
    </ligand>
</feature>
<dbReference type="EC" id="4.6.1.12" evidence="3 7"/>
<dbReference type="CDD" id="cd00554">
    <property type="entry name" value="MECDP_synthase"/>
    <property type="match status" value="1"/>
</dbReference>
<feature type="binding site" evidence="7">
    <location>
        <begin position="51"/>
        <end position="52"/>
    </location>
    <ligand>
        <name>4-CDP-2-C-methyl-D-erythritol 2-phosphate</name>
        <dbReference type="ChEBI" id="CHEBI:57919"/>
    </ligand>
</feature>
<proteinExistence type="inferred from homology"/>
<evidence type="ECO:0000259" key="9">
    <source>
        <dbReference type="Pfam" id="PF02542"/>
    </source>
</evidence>
<comment type="function">
    <text evidence="7">Involved in the biosynthesis of isopentenyl diphosphate (IPP) and dimethylallyl diphosphate (DMAPP), two major building blocks of isoprenoid compounds. Catalyzes the conversion of 4-diphosphocytidyl-2-C-methyl-D-erythritol 2-phosphate (CDP-ME2P) to 2-C-methyl-D-erythritol 2,4-cyclodiphosphate (ME-CPP) with a corresponding release of cytidine 5-monophosphate (CMP).</text>
</comment>
<dbReference type="GO" id="GO:0019288">
    <property type="term" value="P:isopentenyl diphosphate biosynthetic process, methylerythritol 4-phosphate pathway"/>
    <property type="evidence" value="ECO:0007669"/>
    <property type="project" value="UniProtKB-UniRule"/>
</dbReference>
<feature type="binding site" evidence="7">
    <location>
        <position position="159"/>
    </location>
    <ligand>
        <name>4-CDP-2-C-methyl-D-erythritol 2-phosphate</name>
        <dbReference type="ChEBI" id="CHEBI:57919"/>
    </ligand>
</feature>
<protein>
    <recommendedName>
        <fullName evidence="3 7">2-C-methyl-D-erythritol 2,4-cyclodiphosphate synthase</fullName>
        <shortName evidence="7">MECDP-synthase</shortName>
        <shortName evidence="7">MECPP-synthase</shortName>
        <shortName evidence="7">MECPS</shortName>
        <ecNumber evidence="3 7">4.6.1.12</ecNumber>
    </recommendedName>
</protein>
<feature type="binding site" evidence="7">
    <location>
        <position position="59"/>
    </location>
    <ligand>
        <name>a divalent metal cation</name>
        <dbReference type="ChEBI" id="CHEBI:60240"/>
    </ligand>
</feature>
<dbReference type="OrthoDB" id="9804336at2"/>
<dbReference type="HAMAP" id="MF_00107">
    <property type="entry name" value="IspF"/>
    <property type="match status" value="1"/>
</dbReference>
<feature type="domain" description="2-C-methyl-D-erythritol 2,4-cyclodiphosphate synthase" evidence="9">
    <location>
        <begin position="19"/>
        <end position="171"/>
    </location>
</feature>
<dbReference type="EMBL" id="VAUV01000010">
    <property type="protein sequence ID" value="TLD70043.1"/>
    <property type="molecule type" value="Genomic_DNA"/>
</dbReference>
<evidence type="ECO:0000256" key="6">
    <source>
        <dbReference type="ARBA" id="ARBA00023239"/>
    </source>
</evidence>